<keyword evidence="2" id="KW-1185">Reference proteome</keyword>
<reference evidence="1 2" key="1">
    <citation type="submission" date="2019-03" db="EMBL/GenBank/DDBJ databases">
        <title>Draft genome sequences of novel Actinobacteria.</title>
        <authorList>
            <person name="Sahin N."/>
            <person name="Ay H."/>
            <person name="Saygin H."/>
        </authorList>
    </citation>
    <scope>NUCLEOTIDE SEQUENCE [LARGE SCALE GENOMIC DNA]</scope>
    <source>
        <strain evidence="1 2">JCM 13523</strain>
    </source>
</reference>
<organism evidence="1 2">
    <name type="scientific">Kribbella antibiotica</name>
    <dbReference type="NCBI Taxonomy" id="190195"/>
    <lineage>
        <taxon>Bacteria</taxon>
        <taxon>Bacillati</taxon>
        <taxon>Actinomycetota</taxon>
        <taxon>Actinomycetes</taxon>
        <taxon>Propionibacteriales</taxon>
        <taxon>Kribbellaceae</taxon>
        <taxon>Kribbella</taxon>
    </lineage>
</organism>
<proteinExistence type="predicted"/>
<name>A0A4V2YNZ5_9ACTN</name>
<protein>
    <recommendedName>
        <fullName evidence="3">Phytanoyl-CoA dioxygenase</fullName>
    </recommendedName>
</protein>
<gene>
    <name evidence="1" type="ORF">E1263_25345</name>
</gene>
<comment type="caution">
    <text evidence="1">The sequence shown here is derived from an EMBL/GenBank/DDBJ whole genome shotgun (WGS) entry which is preliminary data.</text>
</comment>
<dbReference type="RefSeq" id="WP_132171604.1">
    <property type="nucleotide sequence ID" value="NZ_SMKX01000083.1"/>
</dbReference>
<evidence type="ECO:0000313" key="2">
    <source>
        <dbReference type="Proteomes" id="UP000295124"/>
    </source>
</evidence>
<dbReference type="OrthoDB" id="9798771at2"/>
<accession>A0A4V2YNZ5</accession>
<sequence>MTSEDREIDPLREADVDGIPVRVIELTGRAGDVYITHPWVLHSIAPNTRETPRMMRSRMMWRTGWPR</sequence>
<evidence type="ECO:0008006" key="3">
    <source>
        <dbReference type="Google" id="ProtNLM"/>
    </source>
</evidence>
<dbReference type="EMBL" id="SMKX01000083">
    <property type="protein sequence ID" value="TDD56367.1"/>
    <property type="molecule type" value="Genomic_DNA"/>
</dbReference>
<evidence type="ECO:0000313" key="1">
    <source>
        <dbReference type="EMBL" id="TDD56367.1"/>
    </source>
</evidence>
<dbReference type="Proteomes" id="UP000295124">
    <property type="component" value="Unassembled WGS sequence"/>
</dbReference>
<dbReference type="AlphaFoldDB" id="A0A4V2YNZ5"/>
<dbReference type="Gene3D" id="2.60.120.620">
    <property type="entry name" value="q2cbj1_9rhob like domain"/>
    <property type="match status" value="1"/>
</dbReference>
<dbReference type="SUPFAM" id="SSF51197">
    <property type="entry name" value="Clavaminate synthase-like"/>
    <property type="match status" value="1"/>
</dbReference>